<evidence type="ECO:0000313" key="2">
    <source>
        <dbReference type="EMBL" id="KIJ94841.1"/>
    </source>
</evidence>
<protein>
    <submittedName>
        <fullName evidence="2">Unplaced genomic scaffold K443scaffold_241, whole genome shotgun sequence</fullName>
    </submittedName>
</protein>
<accession>A0A0C9XAT2</accession>
<reference evidence="3" key="2">
    <citation type="submission" date="2015-01" db="EMBL/GenBank/DDBJ databases">
        <title>Evolutionary Origins and Diversification of the Mycorrhizal Mutualists.</title>
        <authorList>
            <consortium name="DOE Joint Genome Institute"/>
            <consortium name="Mycorrhizal Genomics Consortium"/>
            <person name="Kohler A."/>
            <person name="Kuo A."/>
            <person name="Nagy L.G."/>
            <person name="Floudas D."/>
            <person name="Copeland A."/>
            <person name="Barry K.W."/>
            <person name="Cichocki N."/>
            <person name="Veneault-Fourrey C."/>
            <person name="LaButti K."/>
            <person name="Lindquist E.A."/>
            <person name="Lipzen A."/>
            <person name="Lundell T."/>
            <person name="Morin E."/>
            <person name="Murat C."/>
            <person name="Riley R."/>
            <person name="Ohm R."/>
            <person name="Sun H."/>
            <person name="Tunlid A."/>
            <person name="Henrissat B."/>
            <person name="Grigoriev I.V."/>
            <person name="Hibbett D.S."/>
            <person name="Martin F."/>
        </authorList>
    </citation>
    <scope>NUCLEOTIDE SEQUENCE [LARGE SCALE GENOMIC DNA]</scope>
    <source>
        <strain evidence="3">LaAM-08-1</strain>
    </source>
</reference>
<dbReference type="HOGENOM" id="CLU_918508_0_0_1"/>
<dbReference type="OrthoDB" id="9991317at2759"/>
<dbReference type="AlphaFoldDB" id="A0A0C9XAT2"/>
<proteinExistence type="predicted"/>
<organism evidence="2 3">
    <name type="scientific">Laccaria amethystina LaAM-08-1</name>
    <dbReference type="NCBI Taxonomy" id="1095629"/>
    <lineage>
        <taxon>Eukaryota</taxon>
        <taxon>Fungi</taxon>
        <taxon>Dikarya</taxon>
        <taxon>Basidiomycota</taxon>
        <taxon>Agaricomycotina</taxon>
        <taxon>Agaricomycetes</taxon>
        <taxon>Agaricomycetidae</taxon>
        <taxon>Agaricales</taxon>
        <taxon>Agaricineae</taxon>
        <taxon>Hydnangiaceae</taxon>
        <taxon>Laccaria</taxon>
    </lineage>
</organism>
<dbReference type="Proteomes" id="UP000054477">
    <property type="component" value="Unassembled WGS sequence"/>
</dbReference>
<feature type="region of interest" description="Disordered" evidence="1">
    <location>
        <begin position="1"/>
        <end position="46"/>
    </location>
</feature>
<evidence type="ECO:0000313" key="3">
    <source>
        <dbReference type="Proteomes" id="UP000054477"/>
    </source>
</evidence>
<reference evidence="2 3" key="1">
    <citation type="submission" date="2014-04" db="EMBL/GenBank/DDBJ databases">
        <authorList>
            <consortium name="DOE Joint Genome Institute"/>
            <person name="Kuo A."/>
            <person name="Kohler A."/>
            <person name="Nagy L.G."/>
            <person name="Floudas D."/>
            <person name="Copeland A."/>
            <person name="Barry K.W."/>
            <person name="Cichocki N."/>
            <person name="Veneault-Fourrey C."/>
            <person name="LaButti K."/>
            <person name="Lindquist E.A."/>
            <person name="Lipzen A."/>
            <person name="Lundell T."/>
            <person name="Morin E."/>
            <person name="Murat C."/>
            <person name="Sun H."/>
            <person name="Tunlid A."/>
            <person name="Henrissat B."/>
            <person name="Grigoriev I.V."/>
            <person name="Hibbett D.S."/>
            <person name="Martin F."/>
            <person name="Nordberg H.P."/>
            <person name="Cantor M.N."/>
            <person name="Hua S.X."/>
        </authorList>
    </citation>
    <scope>NUCLEOTIDE SEQUENCE [LARGE SCALE GENOMIC DNA]</scope>
    <source>
        <strain evidence="2 3">LaAM-08-1</strain>
    </source>
</reference>
<gene>
    <name evidence="2" type="ORF">K443DRAFT_11780</name>
</gene>
<dbReference type="EMBL" id="KN838776">
    <property type="protein sequence ID" value="KIJ94841.1"/>
    <property type="molecule type" value="Genomic_DNA"/>
</dbReference>
<dbReference type="STRING" id="1095629.A0A0C9XAT2"/>
<sequence>MDVDEDFVGGMSDENGDISEPNSEKDAEGKEDEENEDNAPNPEGTYAEEISSVYLVQNIRFWDPSSNNSADGSGSTKDWNLNIEEKETELGDDLRKTSGIGRKRKRVCELAHACVFVKTPTEGANDGASPLSKFAPLYGDGNETYVFRVMATHLRHDADEWDRLARQLTEHEYNQQALYCYQKYTVSTRQMSTRCGIEHCWRGRSEHNALTTILKRLPCGLTVRREPHTTLVELSDLSTYILDYAVFLAEIADAYFERAEAKPIYEQLGADPTTSSIYIPLQTAACMKMLEELAKLQKSTNTV</sequence>
<evidence type="ECO:0000256" key="1">
    <source>
        <dbReference type="SAM" id="MobiDB-lite"/>
    </source>
</evidence>
<keyword evidence="3" id="KW-1185">Reference proteome</keyword>
<name>A0A0C9XAT2_9AGAR</name>